<sequence length="124" mass="14410">MEHSNGITAIQLPSLDPFEFGKETVAAASCDMHRNLACNRYVPVAEYRKEKEKTSSPFFYKQTEYDYEKIQLRISKRYALRTSRYEPREASSIFLVRGKYEQKEGKWLAINVDKVSMAPEAANF</sequence>
<organism evidence="1 2">
    <name type="scientific">Hibiscus syriacus</name>
    <name type="common">Rose of Sharon</name>
    <dbReference type="NCBI Taxonomy" id="106335"/>
    <lineage>
        <taxon>Eukaryota</taxon>
        <taxon>Viridiplantae</taxon>
        <taxon>Streptophyta</taxon>
        <taxon>Embryophyta</taxon>
        <taxon>Tracheophyta</taxon>
        <taxon>Spermatophyta</taxon>
        <taxon>Magnoliopsida</taxon>
        <taxon>eudicotyledons</taxon>
        <taxon>Gunneridae</taxon>
        <taxon>Pentapetalae</taxon>
        <taxon>rosids</taxon>
        <taxon>malvids</taxon>
        <taxon>Malvales</taxon>
        <taxon>Malvaceae</taxon>
        <taxon>Malvoideae</taxon>
        <taxon>Hibiscus</taxon>
    </lineage>
</organism>
<comment type="caution">
    <text evidence="1">The sequence shown here is derived from an EMBL/GenBank/DDBJ whole genome shotgun (WGS) entry which is preliminary data.</text>
</comment>
<protein>
    <submittedName>
        <fullName evidence="1">Uncharacterized protein</fullName>
    </submittedName>
</protein>
<accession>A0A6A3CAL7</accession>
<gene>
    <name evidence="1" type="ORF">F3Y22_tig00010533pilonHSYRG00051</name>
</gene>
<keyword evidence="2" id="KW-1185">Reference proteome</keyword>
<dbReference type="Proteomes" id="UP000436088">
    <property type="component" value="Unassembled WGS sequence"/>
</dbReference>
<dbReference type="EMBL" id="VEPZ02000472">
    <property type="protein sequence ID" value="KAE8724242.1"/>
    <property type="molecule type" value="Genomic_DNA"/>
</dbReference>
<dbReference type="AlphaFoldDB" id="A0A6A3CAL7"/>
<reference evidence="1" key="1">
    <citation type="submission" date="2019-09" db="EMBL/GenBank/DDBJ databases">
        <title>Draft genome information of white flower Hibiscus syriacus.</title>
        <authorList>
            <person name="Kim Y.-M."/>
        </authorList>
    </citation>
    <scope>NUCLEOTIDE SEQUENCE [LARGE SCALE GENOMIC DNA]</scope>
    <source>
        <strain evidence="1">YM2019G1</strain>
    </source>
</reference>
<evidence type="ECO:0000313" key="1">
    <source>
        <dbReference type="EMBL" id="KAE8724242.1"/>
    </source>
</evidence>
<name>A0A6A3CAL7_HIBSY</name>
<evidence type="ECO:0000313" key="2">
    <source>
        <dbReference type="Proteomes" id="UP000436088"/>
    </source>
</evidence>
<proteinExistence type="predicted"/>